<evidence type="ECO:0000313" key="3">
    <source>
        <dbReference type="Proteomes" id="UP000811844"/>
    </source>
</evidence>
<organism evidence="2 3">
    <name type="scientific">Shewanella intestini</name>
    <dbReference type="NCBI Taxonomy" id="2017544"/>
    <lineage>
        <taxon>Bacteria</taxon>
        <taxon>Pseudomonadati</taxon>
        <taxon>Pseudomonadota</taxon>
        <taxon>Gammaproteobacteria</taxon>
        <taxon>Alteromonadales</taxon>
        <taxon>Shewanellaceae</taxon>
        <taxon>Shewanella</taxon>
    </lineage>
</organism>
<protein>
    <submittedName>
        <fullName evidence="2">DUF4136 domain-containing protein</fullName>
    </submittedName>
</protein>
<name>A0ABS5HYC5_9GAMM</name>
<dbReference type="PROSITE" id="PS51257">
    <property type="entry name" value="PROKAR_LIPOPROTEIN"/>
    <property type="match status" value="1"/>
</dbReference>
<evidence type="ECO:0000313" key="2">
    <source>
        <dbReference type="EMBL" id="MBR9726419.1"/>
    </source>
</evidence>
<reference evidence="2 3" key="1">
    <citation type="submission" date="2020-02" db="EMBL/GenBank/DDBJ databases">
        <title>Shewanella WXL01 sp. nov., a marine bacterium isolated from green algae in Luhuitou Fringing Reef (Northern South China Sea).</title>
        <authorList>
            <person name="Wang X."/>
        </authorList>
    </citation>
    <scope>NUCLEOTIDE SEQUENCE [LARGE SCALE GENOMIC DNA]</scope>
    <source>
        <strain evidence="2 3">MCCC 1A01895</strain>
    </source>
</reference>
<dbReference type="RefSeq" id="WP_153661391.1">
    <property type="nucleotide sequence ID" value="NZ_JAAIKR010000001.1"/>
</dbReference>
<gene>
    <name evidence="2" type="ORF">G3R48_00215</name>
</gene>
<accession>A0ABS5HYC5</accession>
<feature type="domain" description="DUF4136" evidence="1">
    <location>
        <begin position="30"/>
        <end position="184"/>
    </location>
</feature>
<keyword evidence="3" id="KW-1185">Reference proteome</keyword>
<evidence type="ECO:0000259" key="1">
    <source>
        <dbReference type="Pfam" id="PF13590"/>
    </source>
</evidence>
<dbReference type="InterPro" id="IPR025411">
    <property type="entry name" value="DUF4136"/>
</dbReference>
<comment type="caution">
    <text evidence="2">The sequence shown here is derived from an EMBL/GenBank/DDBJ whole genome shotgun (WGS) entry which is preliminary data.</text>
</comment>
<sequence length="193" mass="20752">MKHHLRVTLSQLLGIILFFTLAGCVSAPKIDYDINYDFSKLTTYQFLSQTEKTQQADPLTASRVKAAIEQVLNGQGYQAILNSSDFTVNYRLLTTEKPKSSGLSIGLGTGSSGRNGSIGIGTSVGVPIGNDTVTEQQVQIDIIDSQTNKLIWRGAAPLKLTKGGEAKVEATTNTVKHILSAFPPQNVPSKQSN</sequence>
<proteinExistence type="predicted"/>
<dbReference type="EMBL" id="JAAIKR010000001">
    <property type="protein sequence ID" value="MBR9726419.1"/>
    <property type="molecule type" value="Genomic_DNA"/>
</dbReference>
<dbReference type="Proteomes" id="UP000811844">
    <property type="component" value="Unassembled WGS sequence"/>
</dbReference>
<dbReference type="Gene3D" id="3.30.160.670">
    <property type="match status" value="1"/>
</dbReference>
<dbReference type="Pfam" id="PF13590">
    <property type="entry name" value="DUF4136"/>
    <property type="match status" value="1"/>
</dbReference>